<gene>
    <name evidence="1" type="ORF">O1611_g1156</name>
</gene>
<comment type="caution">
    <text evidence="1">The sequence shown here is derived from an EMBL/GenBank/DDBJ whole genome shotgun (WGS) entry which is preliminary data.</text>
</comment>
<reference evidence="1" key="1">
    <citation type="submission" date="2022-12" db="EMBL/GenBank/DDBJ databases">
        <title>Genome Sequence of Lasiodiplodia mahajangana.</title>
        <authorList>
            <person name="Buettner E."/>
        </authorList>
    </citation>
    <scope>NUCLEOTIDE SEQUENCE</scope>
    <source>
        <strain evidence="1">VT137</strain>
    </source>
</reference>
<keyword evidence="2" id="KW-1185">Reference proteome</keyword>
<organism evidence="1 2">
    <name type="scientific">Lasiodiplodia mahajangana</name>
    <dbReference type="NCBI Taxonomy" id="1108764"/>
    <lineage>
        <taxon>Eukaryota</taxon>
        <taxon>Fungi</taxon>
        <taxon>Dikarya</taxon>
        <taxon>Ascomycota</taxon>
        <taxon>Pezizomycotina</taxon>
        <taxon>Dothideomycetes</taxon>
        <taxon>Dothideomycetes incertae sedis</taxon>
        <taxon>Botryosphaeriales</taxon>
        <taxon>Botryosphaeriaceae</taxon>
        <taxon>Lasiodiplodia</taxon>
    </lineage>
</organism>
<evidence type="ECO:0000313" key="2">
    <source>
        <dbReference type="Proteomes" id="UP001153332"/>
    </source>
</evidence>
<name>A0ACC2JYX2_9PEZI</name>
<sequence>MSNPAARAASENAPQWVFNPGIDNLDEAEKFVKLIFKHKPDNVDLVAAELAPLFGFGPNSNQDPLSRMRAQSIFTSPEITSALKEFLDNFIYERWGLAVAKWRPTLDLVHLHRDDRDWKLPGIAPFPNEEAPEKHYARFIILMLNQLEKPYPRSMMLLWLRDAMNDGREDQVSWILFHVLMYLQLKAMDLNKVRASPKEWVQHYLHKFKTENSFFDRIFKKILPWETYDELTRGARAFNNNG</sequence>
<dbReference type="EMBL" id="JAPUUL010000125">
    <property type="protein sequence ID" value="KAJ8132462.1"/>
    <property type="molecule type" value="Genomic_DNA"/>
</dbReference>
<accession>A0ACC2JYX2</accession>
<dbReference type="Proteomes" id="UP001153332">
    <property type="component" value="Unassembled WGS sequence"/>
</dbReference>
<protein>
    <submittedName>
        <fullName evidence="1">Uncharacterized protein</fullName>
    </submittedName>
</protein>
<proteinExistence type="predicted"/>
<evidence type="ECO:0000313" key="1">
    <source>
        <dbReference type="EMBL" id="KAJ8132462.1"/>
    </source>
</evidence>